<organism evidence="1 2">
    <name type="scientific">Thermithiobacillus plumbiphilus</name>
    <dbReference type="NCBI Taxonomy" id="1729899"/>
    <lineage>
        <taxon>Bacteria</taxon>
        <taxon>Pseudomonadati</taxon>
        <taxon>Pseudomonadota</taxon>
        <taxon>Acidithiobacillia</taxon>
        <taxon>Acidithiobacillales</taxon>
        <taxon>Thermithiobacillaceae</taxon>
        <taxon>Thermithiobacillus</taxon>
    </lineage>
</organism>
<dbReference type="EMBL" id="JBBPCO010000011">
    <property type="protein sequence ID" value="MEK8090374.1"/>
    <property type="molecule type" value="Genomic_DNA"/>
</dbReference>
<evidence type="ECO:0000313" key="1">
    <source>
        <dbReference type="EMBL" id="MEK8090374.1"/>
    </source>
</evidence>
<comment type="caution">
    <text evidence="1">The sequence shown here is derived from an EMBL/GenBank/DDBJ whole genome shotgun (WGS) entry which is preliminary data.</text>
</comment>
<accession>A0ABU9DAG9</accession>
<protein>
    <submittedName>
        <fullName evidence="1">Uncharacterized protein</fullName>
    </submittedName>
</protein>
<proteinExistence type="predicted"/>
<sequence length="40" mass="4485">MIKNMRRYGTFNEKYKVNAGYAASMISIKLARAALPDAGY</sequence>
<dbReference type="RefSeq" id="WP_341371430.1">
    <property type="nucleotide sequence ID" value="NZ_JBBPCO010000011.1"/>
</dbReference>
<dbReference type="Proteomes" id="UP001446205">
    <property type="component" value="Unassembled WGS sequence"/>
</dbReference>
<reference evidence="1 2" key="1">
    <citation type="submission" date="2024-04" db="EMBL/GenBank/DDBJ databases">
        <authorList>
            <person name="Abashina T."/>
            <person name="Shaikin A."/>
        </authorList>
    </citation>
    <scope>NUCLEOTIDE SEQUENCE [LARGE SCALE GENOMIC DNA]</scope>
    <source>
        <strain evidence="1 2">AAFK</strain>
    </source>
</reference>
<evidence type="ECO:0000313" key="2">
    <source>
        <dbReference type="Proteomes" id="UP001446205"/>
    </source>
</evidence>
<keyword evidence="2" id="KW-1185">Reference proteome</keyword>
<name>A0ABU9DAG9_9PROT</name>
<gene>
    <name evidence="1" type="ORF">WOB96_11450</name>
</gene>